<evidence type="ECO:0000256" key="1">
    <source>
        <dbReference type="ARBA" id="ARBA00004442"/>
    </source>
</evidence>
<proteinExistence type="predicted"/>
<evidence type="ECO:0000256" key="4">
    <source>
        <dbReference type="SAM" id="MobiDB-lite"/>
    </source>
</evidence>
<comment type="caution">
    <text evidence="7">The sequence shown here is derived from an EMBL/GenBank/DDBJ whole genome shotgun (WGS) entry which is preliminary data.</text>
</comment>
<keyword evidence="5" id="KW-0812">Transmembrane</keyword>
<dbReference type="PROSITE" id="PS51123">
    <property type="entry name" value="OMPA_2"/>
    <property type="match status" value="1"/>
</dbReference>
<dbReference type="PRINTS" id="PR01021">
    <property type="entry name" value="OMPADOMAIN"/>
</dbReference>
<dbReference type="SUPFAM" id="SSF103088">
    <property type="entry name" value="OmpA-like"/>
    <property type="match status" value="1"/>
</dbReference>
<dbReference type="InterPro" id="IPR006665">
    <property type="entry name" value="OmpA-like"/>
</dbReference>
<evidence type="ECO:0000313" key="8">
    <source>
        <dbReference type="Proteomes" id="UP000520814"/>
    </source>
</evidence>
<organism evidence="7 8">
    <name type="scientific">Armatimonas rosea</name>
    <dbReference type="NCBI Taxonomy" id="685828"/>
    <lineage>
        <taxon>Bacteria</taxon>
        <taxon>Bacillati</taxon>
        <taxon>Armatimonadota</taxon>
        <taxon>Armatimonadia</taxon>
        <taxon>Armatimonadales</taxon>
        <taxon>Armatimonadaceae</taxon>
        <taxon>Armatimonas</taxon>
    </lineage>
</organism>
<feature type="compositionally biased region" description="Low complexity" evidence="4">
    <location>
        <begin position="45"/>
        <end position="54"/>
    </location>
</feature>
<dbReference type="RefSeq" id="WP_184199900.1">
    <property type="nucleotide sequence ID" value="NZ_JACHGW010000003.1"/>
</dbReference>
<dbReference type="InterPro" id="IPR036737">
    <property type="entry name" value="OmpA-like_sf"/>
</dbReference>
<dbReference type="CDD" id="cd07185">
    <property type="entry name" value="OmpA_C-like"/>
    <property type="match status" value="1"/>
</dbReference>
<dbReference type="InterPro" id="IPR006664">
    <property type="entry name" value="OMP_bac"/>
</dbReference>
<dbReference type="Proteomes" id="UP000520814">
    <property type="component" value="Unassembled WGS sequence"/>
</dbReference>
<dbReference type="PANTHER" id="PTHR30329">
    <property type="entry name" value="STATOR ELEMENT OF FLAGELLAR MOTOR COMPLEX"/>
    <property type="match status" value="1"/>
</dbReference>
<comment type="subcellular location">
    <subcellularLocation>
        <location evidence="1">Cell outer membrane</location>
    </subcellularLocation>
</comment>
<keyword evidence="8" id="KW-1185">Reference proteome</keyword>
<feature type="domain" description="OmpA-like" evidence="6">
    <location>
        <begin position="120"/>
        <end position="236"/>
    </location>
</feature>
<keyword evidence="5" id="KW-1133">Transmembrane helix</keyword>
<dbReference type="PANTHER" id="PTHR30329:SF20">
    <property type="entry name" value="EXPORTED PROTEIN"/>
    <property type="match status" value="1"/>
</dbReference>
<evidence type="ECO:0000256" key="3">
    <source>
        <dbReference type="PROSITE-ProRule" id="PRU00473"/>
    </source>
</evidence>
<gene>
    <name evidence="7" type="ORF">HNQ39_003737</name>
</gene>
<feature type="compositionally biased region" description="Pro residues" evidence="4">
    <location>
        <begin position="72"/>
        <end position="84"/>
    </location>
</feature>
<feature type="region of interest" description="Disordered" evidence="4">
    <location>
        <begin position="35"/>
        <end position="87"/>
    </location>
</feature>
<reference evidence="7 8" key="1">
    <citation type="submission" date="2020-08" db="EMBL/GenBank/DDBJ databases">
        <title>Genomic Encyclopedia of Type Strains, Phase IV (KMG-IV): sequencing the most valuable type-strain genomes for metagenomic binning, comparative biology and taxonomic classification.</title>
        <authorList>
            <person name="Goeker M."/>
        </authorList>
    </citation>
    <scope>NUCLEOTIDE SEQUENCE [LARGE SCALE GENOMIC DNA]</scope>
    <source>
        <strain evidence="7 8">DSM 23562</strain>
    </source>
</reference>
<feature type="compositionally biased region" description="Polar residues" evidence="4">
    <location>
        <begin position="35"/>
        <end position="44"/>
    </location>
</feature>
<evidence type="ECO:0000256" key="2">
    <source>
        <dbReference type="ARBA" id="ARBA00023136"/>
    </source>
</evidence>
<sequence>MAAETDSSLGPKWLLPSVLALMVFISGFLLLRGSSSEKQASTPASPSTVPDSGSTPPPPPPATSVPATPVAPATPTPEPTPSPEPKVALTDIALPGGAVLKGAASGIESQLIAFIQTKPVDQTTWFTFDRLRFETSKPVLKPEALPQLENIAAILKAFPKVHLKIGGFTDNLGSADANKKLSDERAHAVLKALTERGIESARLEAEGYGGENPVGDNATEAGRAQNRRIAVRVVQK</sequence>
<dbReference type="Gene3D" id="3.30.1330.60">
    <property type="entry name" value="OmpA-like domain"/>
    <property type="match status" value="1"/>
</dbReference>
<dbReference type="GO" id="GO:0009279">
    <property type="term" value="C:cell outer membrane"/>
    <property type="evidence" value="ECO:0007669"/>
    <property type="project" value="UniProtKB-SubCell"/>
</dbReference>
<evidence type="ECO:0000256" key="5">
    <source>
        <dbReference type="SAM" id="Phobius"/>
    </source>
</evidence>
<evidence type="ECO:0000259" key="6">
    <source>
        <dbReference type="PROSITE" id="PS51123"/>
    </source>
</evidence>
<accession>A0A7W9SSA0</accession>
<dbReference type="InterPro" id="IPR050330">
    <property type="entry name" value="Bact_OuterMem_StrucFunc"/>
</dbReference>
<feature type="transmembrane region" description="Helical" evidence="5">
    <location>
        <begin position="13"/>
        <end position="31"/>
    </location>
</feature>
<keyword evidence="2 3" id="KW-0472">Membrane</keyword>
<dbReference type="Pfam" id="PF00691">
    <property type="entry name" value="OmpA"/>
    <property type="match status" value="1"/>
</dbReference>
<evidence type="ECO:0000313" key="7">
    <source>
        <dbReference type="EMBL" id="MBB6051927.1"/>
    </source>
</evidence>
<name>A0A7W9SSA0_ARMRO</name>
<dbReference type="EMBL" id="JACHGW010000003">
    <property type="protein sequence ID" value="MBB6051927.1"/>
    <property type="molecule type" value="Genomic_DNA"/>
</dbReference>
<dbReference type="AlphaFoldDB" id="A0A7W9SSA0"/>
<protein>
    <submittedName>
        <fullName evidence="7">Outer membrane protein OmpA-like peptidoglycan-associated protein</fullName>
    </submittedName>
</protein>